<dbReference type="EMBL" id="CP090978">
    <property type="protein sequence ID" value="UJF33971.1"/>
    <property type="molecule type" value="Genomic_DNA"/>
</dbReference>
<accession>A0ABY3SJ56</accession>
<feature type="domain" description="NodB homology" evidence="1">
    <location>
        <begin position="38"/>
        <end position="224"/>
    </location>
</feature>
<proteinExistence type="predicted"/>
<dbReference type="InterPro" id="IPR011330">
    <property type="entry name" value="Glyco_hydro/deAcase_b/a-brl"/>
</dbReference>
<dbReference type="PANTHER" id="PTHR10587:SF137">
    <property type="entry name" value="4-DEOXY-4-FORMAMIDO-L-ARABINOSE-PHOSPHOUNDECAPRENOL DEFORMYLASE ARND-RELATED"/>
    <property type="match status" value="1"/>
</dbReference>
<name>A0ABY3SJ56_9BACL</name>
<organism evidence="2 3">
    <name type="scientific">Paenibacillus hexagrammi</name>
    <dbReference type="NCBI Taxonomy" id="2908839"/>
    <lineage>
        <taxon>Bacteria</taxon>
        <taxon>Bacillati</taxon>
        <taxon>Bacillota</taxon>
        <taxon>Bacilli</taxon>
        <taxon>Bacillales</taxon>
        <taxon>Paenibacillaceae</taxon>
        <taxon>Paenibacillus</taxon>
    </lineage>
</organism>
<dbReference type="Gene3D" id="3.20.20.370">
    <property type="entry name" value="Glycoside hydrolase/deacetylase"/>
    <property type="match status" value="1"/>
</dbReference>
<keyword evidence="3" id="KW-1185">Reference proteome</keyword>
<sequence>MKSVLTVILGFSALYTLVPWFLTRILGVGVVRRGAGEKEIAFTFDDGPNPAYTPRLLDLLNQYGVKATFFVLGAKAEAYPEIIQRMHREGHQIGVHNYVHRANWFMLPWTVHKQVDRTSRVVERLTGERPSYYRPPWGVLNGCDFMWKRGHTFVLWSLMAHDWRSRTGKNTLKDKLQSRMEDGSIILLHDCGETFGADREAPAAMLVALAEVLEEQRGQGFRYVRIDELHTSDTVSVHVEQRASASKVM</sequence>
<reference evidence="2 3" key="1">
    <citation type="journal article" date="2024" name="Int. J. Syst. Evol. Microbiol.">
        <title>Paenibacillus hexagrammi sp. nov., a novel bacterium isolated from the gut content of Hexagrammos agrammus.</title>
        <authorList>
            <person name="Jung H.K."/>
            <person name="Kim D.G."/>
            <person name="Zin H."/>
            <person name="Park J."/>
            <person name="Jung H."/>
            <person name="Kim Y.O."/>
            <person name="Kong H.J."/>
            <person name="Kim J.W."/>
            <person name="Kim Y.S."/>
        </authorList>
    </citation>
    <scope>NUCLEOTIDE SEQUENCE [LARGE SCALE GENOMIC DNA]</scope>
    <source>
        <strain evidence="2 3">YPD9-1</strain>
    </source>
</reference>
<evidence type="ECO:0000313" key="3">
    <source>
        <dbReference type="Proteomes" id="UP001649230"/>
    </source>
</evidence>
<dbReference type="PROSITE" id="PS51677">
    <property type="entry name" value="NODB"/>
    <property type="match status" value="1"/>
</dbReference>
<protein>
    <submittedName>
        <fullName evidence="2">Polysaccharide deacetylase family protein</fullName>
    </submittedName>
</protein>
<gene>
    <name evidence="2" type="ORF">L0M14_01640</name>
</gene>
<dbReference type="SUPFAM" id="SSF88713">
    <property type="entry name" value="Glycoside hydrolase/deacetylase"/>
    <property type="match status" value="1"/>
</dbReference>
<dbReference type="CDD" id="cd10959">
    <property type="entry name" value="CE4_NodB_like_3"/>
    <property type="match status" value="1"/>
</dbReference>
<evidence type="ECO:0000313" key="2">
    <source>
        <dbReference type="EMBL" id="UJF33971.1"/>
    </source>
</evidence>
<dbReference type="RefSeq" id="WP_235120362.1">
    <property type="nucleotide sequence ID" value="NZ_CP090978.1"/>
</dbReference>
<dbReference type="InterPro" id="IPR050248">
    <property type="entry name" value="Polysacc_deacetylase_ArnD"/>
</dbReference>
<dbReference type="Pfam" id="PF01522">
    <property type="entry name" value="Polysacc_deac_1"/>
    <property type="match status" value="1"/>
</dbReference>
<dbReference type="Proteomes" id="UP001649230">
    <property type="component" value="Chromosome"/>
</dbReference>
<dbReference type="PANTHER" id="PTHR10587">
    <property type="entry name" value="GLYCOSYL TRANSFERASE-RELATED"/>
    <property type="match status" value="1"/>
</dbReference>
<dbReference type="InterPro" id="IPR002509">
    <property type="entry name" value="NODB_dom"/>
</dbReference>
<evidence type="ECO:0000259" key="1">
    <source>
        <dbReference type="PROSITE" id="PS51677"/>
    </source>
</evidence>